<keyword evidence="4" id="KW-1133">Transmembrane helix</keyword>
<sequence>MQKSQLILIGGAIALVAALFIFGRTSPVADKKAAGEAMPGQPHSVAAAKFEDILQKAKEKAPAAQLAEINSLEHAVVRGDVKTQQIAVNRKLYQIWESLNEEPVAAYYAGEAAKLENSEKSLTFAANLFFKHYGHAKDASVMKWQAEQAVELFDKAIALSTPPTIDSLRYYQAQILLETGEPMTAVAKLRDIVANNPDNADAQIMLGNMAITSGQFDKAIERMDGFLKRNPTNAKAMFILAEAYRSKGDKDKAIELFKQCRELIADPTLGAEIDNYIKSIK</sequence>
<dbReference type="EMBL" id="CP107006">
    <property type="protein sequence ID" value="UYQ93013.1"/>
    <property type="molecule type" value="Genomic_DNA"/>
</dbReference>
<dbReference type="PANTHER" id="PTHR44943">
    <property type="entry name" value="CELLULOSE SYNTHASE OPERON PROTEIN C"/>
    <property type="match status" value="1"/>
</dbReference>
<feature type="transmembrane region" description="Helical" evidence="4">
    <location>
        <begin position="6"/>
        <end position="23"/>
    </location>
</feature>
<reference evidence="5" key="1">
    <citation type="submission" date="2022-10" db="EMBL/GenBank/DDBJ databases">
        <title>Chitinophaga sp. nov., isolated from soil.</title>
        <authorList>
            <person name="Jeon C.O."/>
        </authorList>
    </citation>
    <scope>NUCLEOTIDE SEQUENCE</scope>
    <source>
        <strain evidence="5">R8</strain>
    </source>
</reference>
<dbReference type="PANTHER" id="PTHR44943:SF8">
    <property type="entry name" value="TPR REPEAT-CONTAINING PROTEIN MJ0263"/>
    <property type="match status" value="1"/>
</dbReference>
<keyword evidence="6" id="KW-1185">Reference proteome</keyword>
<dbReference type="InterPro" id="IPR051685">
    <property type="entry name" value="Ycf3/AcsC/BcsC/TPR_MFPF"/>
</dbReference>
<accession>A0ABY6J0E3</accession>
<evidence type="ECO:0000256" key="2">
    <source>
        <dbReference type="ARBA" id="ARBA00022803"/>
    </source>
</evidence>
<feature type="repeat" description="TPR" evidence="3">
    <location>
        <begin position="200"/>
        <end position="233"/>
    </location>
</feature>
<keyword evidence="4" id="KW-0472">Membrane</keyword>
<evidence type="ECO:0000256" key="4">
    <source>
        <dbReference type="SAM" id="Phobius"/>
    </source>
</evidence>
<gene>
    <name evidence="5" type="ORF">MKQ68_23315</name>
</gene>
<dbReference type="Pfam" id="PF13174">
    <property type="entry name" value="TPR_6"/>
    <property type="match status" value="1"/>
</dbReference>
<keyword evidence="4" id="KW-0812">Transmembrane</keyword>
<evidence type="ECO:0000313" key="6">
    <source>
        <dbReference type="Proteomes" id="UP001162741"/>
    </source>
</evidence>
<organism evidence="5 6">
    <name type="scientific">Chitinophaga horti</name>
    <dbReference type="NCBI Taxonomy" id="2920382"/>
    <lineage>
        <taxon>Bacteria</taxon>
        <taxon>Pseudomonadati</taxon>
        <taxon>Bacteroidota</taxon>
        <taxon>Chitinophagia</taxon>
        <taxon>Chitinophagales</taxon>
        <taxon>Chitinophagaceae</taxon>
        <taxon>Chitinophaga</taxon>
    </lineage>
</organism>
<dbReference type="Proteomes" id="UP001162741">
    <property type="component" value="Chromosome"/>
</dbReference>
<keyword evidence="1" id="KW-0677">Repeat</keyword>
<dbReference type="SUPFAM" id="SSF48452">
    <property type="entry name" value="TPR-like"/>
    <property type="match status" value="1"/>
</dbReference>
<name>A0ABY6J0E3_9BACT</name>
<evidence type="ECO:0000256" key="1">
    <source>
        <dbReference type="ARBA" id="ARBA00022737"/>
    </source>
</evidence>
<dbReference type="PROSITE" id="PS50005">
    <property type="entry name" value="TPR"/>
    <property type="match status" value="2"/>
</dbReference>
<dbReference type="InterPro" id="IPR011990">
    <property type="entry name" value="TPR-like_helical_dom_sf"/>
</dbReference>
<keyword evidence="2 3" id="KW-0802">TPR repeat</keyword>
<dbReference type="SMART" id="SM00028">
    <property type="entry name" value="TPR"/>
    <property type="match status" value="2"/>
</dbReference>
<feature type="repeat" description="TPR" evidence="3">
    <location>
        <begin position="234"/>
        <end position="267"/>
    </location>
</feature>
<dbReference type="InterPro" id="IPR019734">
    <property type="entry name" value="TPR_rpt"/>
</dbReference>
<evidence type="ECO:0000256" key="3">
    <source>
        <dbReference type="PROSITE-ProRule" id="PRU00339"/>
    </source>
</evidence>
<proteinExistence type="predicted"/>
<dbReference type="Gene3D" id="1.25.40.10">
    <property type="entry name" value="Tetratricopeptide repeat domain"/>
    <property type="match status" value="1"/>
</dbReference>
<dbReference type="Pfam" id="PF13432">
    <property type="entry name" value="TPR_16"/>
    <property type="match status" value="1"/>
</dbReference>
<protein>
    <submittedName>
        <fullName evidence="5">Tetratricopeptide repeat protein</fullName>
    </submittedName>
</protein>
<evidence type="ECO:0000313" key="5">
    <source>
        <dbReference type="EMBL" id="UYQ93013.1"/>
    </source>
</evidence>
<dbReference type="RefSeq" id="WP_264281163.1">
    <property type="nucleotide sequence ID" value="NZ_CP107006.1"/>
</dbReference>